<reference evidence="4 5" key="1">
    <citation type="submission" date="2016-10" db="EMBL/GenBank/DDBJ databases">
        <authorList>
            <person name="de Groot N.N."/>
        </authorList>
    </citation>
    <scope>NUCLEOTIDE SEQUENCE [LARGE SCALE GENOMIC DNA]</scope>
    <source>
        <strain evidence="4 5">CGMCC 4.1877</strain>
    </source>
</reference>
<accession>A0A1I4T5C1</accession>
<evidence type="ECO:0000313" key="5">
    <source>
        <dbReference type="Proteomes" id="UP000199614"/>
    </source>
</evidence>
<dbReference type="STRING" id="260086.SAMN05216207_1002113"/>
<dbReference type="InterPro" id="IPR012338">
    <property type="entry name" value="Beta-lactam/transpept-like"/>
</dbReference>
<proteinExistence type="predicted"/>
<keyword evidence="2" id="KW-0472">Membrane</keyword>
<dbReference type="Pfam" id="PF00144">
    <property type="entry name" value="Beta-lactamase"/>
    <property type="match status" value="1"/>
</dbReference>
<dbReference type="InterPro" id="IPR001466">
    <property type="entry name" value="Beta-lactam-related"/>
</dbReference>
<feature type="transmembrane region" description="Helical" evidence="2">
    <location>
        <begin position="310"/>
        <end position="334"/>
    </location>
</feature>
<dbReference type="EMBL" id="FOUY01000002">
    <property type="protein sequence ID" value="SFM71835.1"/>
    <property type="molecule type" value="Genomic_DNA"/>
</dbReference>
<feature type="transmembrane region" description="Helical" evidence="2">
    <location>
        <begin position="244"/>
        <end position="265"/>
    </location>
</feature>
<dbReference type="Gene3D" id="3.40.710.10">
    <property type="entry name" value="DD-peptidase/beta-lactamase superfamily"/>
    <property type="match status" value="1"/>
</dbReference>
<feature type="domain" description="Beta-lactamase-related" evidence="3">
    <location>
        <begin position="1"/>
        <end position="194"/>
    </location>
</feature>
<dbReference type="InterPro" id="IPR050491">
    <property type="entry name" value="AmpC-like"/>
</dbReference>
<evidence type="ECO:0000256" key="1">
    <source>
        <dbReference type="SAM" id="MobiDB-lite"/>
    </source>
</evidence>
<evidence type="ECO:0000259" key="3">
    <source>
        <dbReference type="Pfam" id="PF00144"/>
    </source>
</evidence>
<sequence length="367" mass="36820">MRHLLAHTSGLAAADVDEFALPPAPSSAALVAGLRDVPLARDPGTAHEYLNANYVVAARIVETVTGRPFGEHLRAGVLLPLGMTATVATDRCDAAVPGLALGHVGALGVQVPVPEIPAFCAGDGGVVTTAADLTRWLRFQTGDGAPLLTAASLREAHTAAPGTDGRYGLGWSVRDGGDGGIRVLHDGALTTWTSAIELSPTGAGAFVLTDAAGAPSQLAAQLVGAADGAAPQAAPADPLRAVNLVLAGLTVLAGVLLTVAVLRAGRRARALGGRRRVLSLPAVAVAAGVLLLPLGWALVAGPSWTSWLMLLWMLPLGGILAFVLVTGGVVALVARARAGRSALPEVGDRSAAGSAPATRPGPRTPAS</sequence>
<evidence type="ECO:0000313" key="4">
    <source>
        <dbReference type="EMBL" id="SFM71835.1"/>
    </source>
</evidence>
<evidence type="ECO:0000256" key="2">
    <source>
        <dbReference type="SAM" id="Phobius"/>
    </source>
</evidence>
<gene>
    <name evidence="4" type="ORF">SAMN05216207_1002113</name>
</gene>
<feature type="region of interest" description="Disordered" evidence="1">
    <location>
        <begin position="344"/>
        <end position="367"/>
    </location>
</feature>
<dbReference type="Proteomes" id="UP000199614">
    <property type="component" value="Unassembled WGS sequence"/>
</dbReference>
<keyword evidence="2" id="KW-0812">Transmembrane</keyword>
<dbReference type="SUPFAM" id="SSF56601">
    <property type="entry name" value="beta-lactamase/transpeptidase-like"/>
    <property type="match status" value="1"/>
</dbReference>
<dbReference type="PANTHER" id="PTHR46825">
    <property type="entry name" value="D-ALANYL-D-ALANINE-CARBOXYPEPTIDASE/ENDOPEPTIDASE AMPH"/>
    <property type="match status" value="1"/>
</dbReference>
<feature type="compositionally biased region" description="Low complexity" evidence="1">
    <location>
        <begin position="355"/>
        <end position="367"/>
    </location>
</feature>
<dbReference type="AlphaFoldDB" id="A0A1I4T5C1"/>
<name>A0A1I4T5C1_PSUAM</name>
<keyword evidence="2" id="KW-1133">Transmembrane helix</keyword>
<dbReference type="PANTHER" id="PTHR46825:SF9">
    <property type="entry name" value="BETA-LACTAMASE-RELATED DOMAIN-CONTAINING PROTEIN"/>
    <property type="match status" value="1"/>
</dbReference>
<feature type="transmembrane region" description="Helical" evidence="2">
    <location>
        <begin position="277"/>
        <end position="298"/>
    </location>
</feature>
<protein>
    <submittedName>
        <fullName evidence="4">Beta-lactamase</fullName>
    </submittedName>
</protein>
<organism evidence="4 5">
    <name type="scientific">Pseudonocardia ammonioxydans</name>
    <dbReference type="NCBI Taxonomy" id="260086"/>
    <lineage>
        <taxon>Bacteria</taxon>
        <taxon>Bacillati</taxon>
        <taxon>Actinomycetota</taxon>
        <taxon>Actinomycetes</taxon>
        <taxon>Pseudonocardiales</taxon>
        <taxon>Pseudonocardiaceae</taxon>
        <taxon>Pseudonocardia</taxon>
    </lineage>
</organism>
<keyword evidence="5" id="KW-1185">Reference proteome</keyword>